<evidence type="ECO:0000313" key="2">
    <source>
        <dbReference type="EMBL" id="CAL1287454.1"/>
    </source>
</evidence>
<dbReference type="Proteomes" id="UP001497382">
    <property type="component" value="Unassembled WGS sequence"/>
</dbReference>
<dbReference type="EMBL" id="CAXIEN010000218">
    <property type="protein sequence ID" value="CAL1287454.1"/>
    <property type="molecule type" value="Genomic_DNA"/>
</dbReference>
<dbReference type="AlphaFoldDB" id="A0AAV2AUP3"/>
<protein>
    <submittedName>
        <fullName evidence="2">Uncharacterized protein</fullName>
    </submittedName>
</protein>
<evidence type="ECO:0000256" key="1">
    <source>
        <dbReference type="SAM" id="MobiDB-lite"/>
    </source>
</evidence>
<organism evidence="2 3">
    <name type="scientific">Larinioides sclopetarius</name>
    <dbReference type="NCBI Taxonomy" id="280406"/>
    <lineage>
        <taxon>Eukaryota</taxon>
        <taxon>Metazoa</taxon>
        <taxon>Ecdysozoa</taxon>
        <taxon>Arthropoda</taxon>
        <taxon>Chelicerata</taxon>
        <taxon>Arachnida</taxon>
        <taxon>Araneae</taxon>
        <taxon>Araneomorphae</taxon>
        <taxon>Entelegynae</taxon>
        <taxon>Araneoidea</taxon>
        <taxon>Araneidae</taxon>
        <taxon>Larinioides</taxon>
    </lineage>
</organism>
<feature type="region of interest" description="Disordered" evidence="1">
    <location>
        <begin position="1"/>
        <end position="20"/>
    </location>
</feature>
<comment type="caution">
    <text evidence="2">The sequence shown here is derived from an EMBL/GenBank/DDBJ whole genome shotgun (WGS) entry which is preliminary data.</text>
</comment>
<keyword evidence="3" id="KW-1185">Reference proteome</keyword>
<name>A0AAV2AUP3_9ARAC</name>
<proteinExistence type="predicted"/>
<feature type="compositionally biased region" description="Basic residues" evidence="1">
    <location>
        <begin position="1"/>
        <end position="19"/>
    </location>
</feature>
<sequence length="155" mass="17212">MGDKKNRARKRSGKFKGNRFYKNNTSAITDDSERTEVSSATLESSATVLLTVTKTATEIEQMDLPSTPCLICYGEDAANAKAFKLYIDGTAAIEIIRNISDENDGTTLEFVQRCLLGINPNRGSKKNPSLKKQDILNSKILNLVNKVSEYELIHH</sequence>
<gene>
    <name evidence="2" type="ORF">LARSCL_LOCUS14837</name>
</gene>
<evidence type="ECO:0000313" key="3">
    <source>
        <dbReference type="Proteomes" id="UP001497382"/>
    </source>
</evidence>
<accession>A0AAV2AUP3</accession>
<reference evidence="2 3" key="1">
    <citation type="submission" date="2024-04" db="EMBL/GenBank/DDBJ databases">
        <authorList>
            <person name="Rising A."/>
            <person name="Reimegard J."/>
            <person name="Sonavane S."/>
            <person name="Akerstrom W."/>
            <person name="Nylinder S."/>
            <person name="Hedman E."/>
            <person name="Kallberg Y."/>
        </authorList>
    </citation>
    <scope>NUCLEOTIDE SEQUENCE [LARGE SCALE GENOMIC DNA]</scope>
</reference>